<name>A0ABS8RXE9_DATST</name>
<gene>
    <name evidence="1" type="ORF">HAX54_011851</name>
</gene>
<keyword evidence="2" id="KW-1185">Reference proteome</keyword>
<comment type="caution">
    <text evidence="1">The sequence shown here is derived from an EMBL/GenBank/DDBJ whole genome shotgun (WGS) entry which is preliminary data.</text>
</comment>
<accession>A0ABS8RXE9</accession>
<dbReference type="EMBL" id="JACEIK010000168">
    <property type="protein sequence ID" value="MCD7451444.1"/>
    <property type="molecule type" value="Genomic_DNA"/>
</dbReference>
<proteinExistence type="predicted"/>
<dbReference type="Proteomes" id="UP000823775">
    <property type="component" value="Unassembled WGS sequence"/>
</dbReference>
<evidence type="ECO:0000313" key="1">
    <source>
        <dbReference type="EMBL" id="MCD7451444.1"/>
    </source>
</evidence>
<protein>
    <submittedName>
        <fullName evidence="1">Uncharacterized protein</fullName>
    </submittedName>
</protein>
<organism evidence="1 2">
    <name type="scientific">Datura stramonium</name>
    <name type="common">Jimsonweed</name>
    <name type="synonym">Common thornapple</name>
    <dbReference type="NCBI Taxonomy" id="4076"/>
    <lineage>
        <taxon>Eukaryota</taxon>
        <taxon>Viridiplantae</taxon>
        <taxon>Streptophyta</taxon>
        <taxon>Embryophyta</taxon>
        <taxon>Tracheophyta</taxon>
        <taxon>Spermatophyta</taxon>
        <taxon>Magnoliopsida</taxon>
        <taxon>eudicotyledons</taxon>
        <taxon>Gunneridae</taxon>
        <taxon>Pentapetalae</taxon>
        <taxon>asterids</taxon>
        <taxon>lamiids</taxon>
        <taxon>Solanales</taxon>
        <taxon>Solanaceae</taxon>
        <taxon>Solanoideae</taxon>
        <taxon>Datureae</taxon>
        <taxon>Datura</taxon>
    </lineage>
</organism>
<sequence>MCCYTNIDITKYLKKYITGSPFKKFFEETYFVAYTGMQKFNVQAQMQKDSSLSLILIEPNRLVVQYFGGEKTISKANLVDKFEKKNIMPNARGLSLLNLSSSFVEPRSATLVVNATDDPDDNFMDDPPHIPITKDKSIITHPSANDDEVTSLSVQRARRPVSEFRCSEGCLTAVDVDRKNVGFQIFNIPCYETGTHLAGGLITTTASLISCSLLEPAEEGELGEILSGRLGWTFPGR</sequence>
<reference evidence="1 2" key="1">
    <citation type="journal article" date="2021" name="BMC Genomics">
        <title>Datura genome reveals duplications of psychoactive alkaloid biosynthetic genes and high mutation rate following tissue culture.</title>
        <authorList>
            <person name="Rajewski A."/>
            <person name="Carter-House D."/>
            <person name="Stajich J."/>
            <person name="Litt A."/>
        </authorList>
    </citation>
    <scope>NUCLEOTIDE SEQUENCE [LARGE SCALE GENOMIC DNA]</scope>
    <source>
        <strain evidence="1">AR-01</strain>
    </source>
</reference>
<evidence type="ECO:0000313" key="2">
    <source>
        <dbReference type="Proteomes" id="UP000823775"/>
    </source>
</evidence>